<dbReference type="EMBL" id="AUPL01003832">
    <property type="protein sequence ID" value="ESL08465.1"/>
    <property type="molecule type" value="Genomic_DNA"/>
</dbReference>
<sequence length="414" mass="44907">MNTKRPGEEGEGEGNTLTPRWIAFAWATAMAAGAGSEVWQRALSQLQAKSWDVARVPTARHWLEFFYSCTTPLSATRTAQNSTRHWTPPLPKSVRLFVAECLVDAARLARLQQLLSTSSAGICSDTHAGRREGQRGGRDETVASLSAAGAAEDVTGVFLTAAAPSEMVELLSHWCAADDAPRDVEQLVGWLREAAALMHFFTPLAVPQSEAQAPPRRRLYLTYPESLRVLHHGLCTVLLRPQPTEVEHASTDVAADEEGALLAIWLLQKLWPIGADPLPVSTFTSSSSHARVDGGGHEESDDVRNALQETQMLLASRKVTRAWLLHLPVFLRHGRGRDQGGGDGVKTESARFITEKLRCSFVCRLAGELLPSTSSAGSPNVCVPFVDRLALEDEAAVHAMHEQLSSIATGDSRG</sequence>
<accession>A0A061J2C1</accession>
<gene>
    <name evidence="1" type="ORF">TRSC58_03832</name>
</gene>
<organism evidence="1 2">
    <name type="scientific">Trypanosoma rangeli SC58</name>
    <dbReference type="NCBI Taxonomy" id="429131"/>
    <lineage>
        <taxon>Eukaryota</taxon>
        <taxon>Discoba</taxon>
        <taxon>Euglenozoa</taxon>
        <taxon>Kinetoplastea</taxon>
        <taxon>Metakinetoplastina</taxon>
        <taxon>Trypanosomatida</taxon>
        <taxon>Trypanosomatidae</taxon>
        <taxon>Trypanosoma</taxon>
        <taxon>Herpetosoma</taxon>
    </lineage>
</organism>
<comment type="caution">
    <text evidence="1">The sequence shown here is derived from an EMBL/GenBank/DDBJ whole genome shotgun (WGS) entry which is preliminary data.</text>
</comment>
<name>A0A061J2C1_TRYRA</name>
<dbReference type="OrthoDB" id="252382at2759"/>
<keyword evidence="2" id="KW-1185">Reference proteome</keyword>
<evidence type="ECO:0000313" key="1">
    <source>
        <dbReference type="EMBL" id="ESL08465.1"/>
    </source>
</evidence>
<evidence type="ECO:0000313" key="2">
    <source>
        <dbReference type="Proteomes" id="UP000031737"/>
    </source>
</evidence>
<reference evidence="1 2" key="1">
    <citation type="submission" date="2013-07" db="EMBL/GenBank/DDBJ databases">
        <authorList>
            <person name="Stoco P.H."/>
            <person name="Wagner G."/>
            <person name="Gerber A."/>
            <person name="Zaha A."/>
            <person name="Thompson C."/>
            <person name="Bartholomeu D.C."/>
            <person name="Luckemeyer D.D."/>
            <person name="Bahia D."/>
            <person name="Loreto E."/>
            <person name="Prestes E.B."/>
            <person name="Lima F.M."/>
            <person name="Rodrigues-Luiz G."/>
            <person name="Vallejo G.A."/>
            <person name="Filho J.F."/>
            <person name="Monteiro K.M."/>
            <person name="Tyler K.M."/>
            <person name="de Almeida L.G."/>
            <person name="Ortiz M.F."/>
            <person name="Siervo M.A."/>
            <person name="de Moraes M.H."/>
            <person name="Cunha O.L."/>
            <person name="Mendonca-Neto R."/>
            <person name="Silva R."/>
            <person name="Teixeira S.M."/>
            <person name="Murta S.M."/>
            <person name="Sincero T.C."/>
            <person name="Mendes T.A."/>
            <person name="Urmenyi T.P."/>
            <person name="Silva V.G."/>
            <person name="da Rocha W.D."/>
            <person name="Andersson B."/>
            <person name="Romanha A.J."/>
            <person name="Steindel M."/>
            <person name="de Vasconcelos A.T."/>
            <person name="Grisard E.C."/>
        </authorList>
    </citation>
    <scope>NUCLEOTIDE SEQUENCE [LARGE SCALE GENOMIC DNA]</scope>
    <source>
        <strain evidence="1 2">SC58</strain>
    </source>
</reference>
<dbReference type="Proteomes" id="UP000031737">
    <property type="component" value="Unassembled WGS sequence"/>
</dbReference>
<proteinExistence type="predicted"/>
<protein>
    <submittedName>
        <fullName evidence="1">Uncharacterized protein</fullName>
    </submittedName>
</protein>
<dbReference type="AlphaFoldDB" id="A0A061J2C1"/>
<dbReference type="VEuPathDB" id="TriTrypDB:TRSC58_03832"/>